<name>A0AAW1W688_RUBAR</name>
<keyword evidence="3" id="KW-0813">Transport</keyword>
<keyword evidence="5" id="KW-1015">Disulfide bond</keyword>
<dbReference type="InterPro" id="IPR016140">
    <property type="entry name" value="Bifunc_inhib/LTP/seed_store"/>
</dbReference>
<accession>A0AAW1W688</accession>
<evidence type="ECO:0000313" key="9">
    <source>
        <dbReference type="Proteomes" id="UP001457282"/>
    </source>
</evidence>
<comment type="function">
    <text evidence="1">Plant non-specific lipid-transfer proteins transfer phospholipids as well as galactolipids across membranes. May play a role in wax or cutin deposition in the cell walls of expanding epidermal cells and certain secretory tissues.</text>
</comment>
<evidence type="ECO:0000256" key="4">
    <source>
        <dbReference type="ARBA" id="ARBA00023121"/>
    </source>
</evidence>
<organism evidence="8 9">
    <name type="scientific">Rubus argutus</name>
    <name type="common">Southern blackberry</name>
    <dbReference type="NCBI Taxonomy" id="59490"/>
    <lineage>
        <taxon>Eukaryota</taxon>
        <taxon>Viridiplantae</taxon>
        <taxon>Streptophyta</taxon>
        <taxon>Embryophyta</taxon>
        <taxon>Tracheophyta</taxon>
        <taxon>Spermatophyta</taxon>
        <taxon>Magnoliopsida</taxon>
        <taxon>eudicotyledons</taxon>
        <taxon>Gunneridae</taxon>
        <taxon>Pentapetalae</taxon>
        <taxon>rosids</taxon>
        <taxon>fabids</taxon>
        <taxon>Rosales</taxon>
        <taxon>Rosaceae</taxon>
        <taxon>Rosoideae</taxon>
        <taxon>Rosoideae incertae sedis</taxon>
        <taxon>Rubus</taxon>
    </lineage>
</organism>
<comment type="caution">
    <text evidence="8">The sequence shown here is derived from an EMBL/GenBank/DDBJ whole genome shotgun (WGS) entry which is preliminary data.</text>
</comment>
<feature type="chain" id="PRO_5043811083" description="Bifunctional inhibitor/plant lipid transfer protein/seed storage helical domain-containing protein" evidence="6">
    <location>
        <begin position="28"/>
        <end position="103"/>
    </location>
</feature>
<feature type="signal peptide" evidence="6">
    <location>
        <begin position="1"/>
        <end position="27"/>
    </location>
</feature>
<evidence type="ECO:0000256" key="2">
    <source>
        <dbReference type="ARBA" id="ARBA00009748"/>
    </source>
</evidence>
<evidence type="ECO:0000256" key="3">
    <source>
        <dbReference type="ARBA" id="ARBA00022448"/>
    </source>
</evidence>
<dbReference type="EMBL" id="JBEDUW010000006">
    <property type="protein sequence ID" value="KAK9920244.1"/>
    <property type="molecule type" value="Genomic_DNA"/>
</dbReference>
<dbReference type="Gene3D" id="1.10.110.10">
    <property type="entry name" value="Plant lipid-transfer and hydrophobic proteins"/>
    <property type="match status" value="1"/>
</dbReference>
<dbReference type="Proteomes" id="UP001457282">
    <property type="component" value="Unassembled WGS sequence"/>
</dbReference>
<evidence type="ECO:0000256" key="6">
    <source>
        <dbReference type="SAM" id="SignalP"/>
    </source>
</evidence>
<keyword evidence="4" id="KW-0446">Lipid-binding</keyword>
<feature type="domain" description="Bifunctional inhibitor/plant lipid transfer protein/seed storage helical" evidence="7">
    <location>
        <begin position="13"/>
        <end position="101"/>
    </location>
</feature>
<dbReference type="Pfam" id="PF14368">
    <property type="entry name" value="LTP_2"/>
    <property type="match status" value="1"/>
</dbReference>
<keyword evidence="6" id="KW-0732">Signal</keyword>
<evidence type="ECO:0000256" key="5">
    <source>
        <dbReference type="ARBA" id="ARBA00023157"/>
    </source>
</evidence>
<dbReference type="PANTHER" id="PTHR33076">
    <property type="entry name" value="NON-SPECIFIC LIPID-TRANSFER PROTEIN 2-RELATED"/>
    <property type="match status" value="1"/>
</dbReference>
<evidence type="ECO:0000256" key="1">
    <source>
        <dbReference type="ARBA" id="ARBA00003211"/>
    </source>
</evidence>
<proteinExistence type="inferred from homology"/>
<dbReference type="InterPro" id="IPR000528">
    <property type="entry name" value="Plant_nsLTP"/>
</dbReference>
<comment type="similarity">
    <text evidence="2">Belongs to the plant LTP family.</text>
</comment>
<dbReference type="AlphaFoldDB" id="A0AAW1W688"/>
<evidence type="ECO:0000259" key="7">
    <source>
        <dbReference type="Pfam" id="PF14368"/>
    </source>
</evidence>
<sequence length="103" mass="11061">MASSGVRKVVCVVVLFMAAMFLSGAKASIPCRILGDDLKPCIPYLYYGSIPSEECCNGLKSVYNKDQTTRVDIANCLLKLKSEASVGDYHIAFGLPHKCGIVG</sequence>
<evidence type="ECO:0000313" key="8">
    <source>
        <dbReference type="EMBL" id="KAK9920244.1"/>
    </source>
</evidence>
<dbReference type="GO" id="GO:0008289">
    <property type="term" value="F:lipid binding"/>
    <property type="evidence" value="ECO:0007669"/>
    <property type="project" value="UniProtKB-KW"/>
</dbReference>
<gene>
    <name evidence="8" type="ORF">M0R45_028802</name>
</gene>
<dbReference type="SUPFAM" id="SSF47699">
    <property type="entry name" value="Bifunctional inhibitor/lipid-transfer protein/seed storage 2S albumin"/>
    <property type="match status" value="1"/>
</dbReference>
<dbReference type="InterPro" id="IPR036312">
    <property type="entry name" value="Bifun_inhib/LTP/seed_sf"/>
</dbReference>
<reference evidence="8 9" key="1">
    <citation type="journal article" date="2023" name="G3 (Bethesda)">
        <title>A chromosome-length genome assembly and annotation of blackberry (Rubus argutus, cv. 'Hillquist').</title>
        <authorList>
            <person name="Bruna T."/>
            <person name="Aryal R."/>
            <person name="Dudchenko O."/>
            <person name="Sargent D.J."/>
            <person name="Mead D."/>
            <person name="Buti M."/>
            <person name="Cavallini A."/>
            <person name="Hytonen T."/>
            <person name="Andres J."/>
            <person name="Pham M."/>
            <person name="Weisz D."/>
            <person name="Mascagni F."/>
            <person name="Usai G."/>
            <person name="Natali L."/>
            <person name="Bassil N."/>
            <person name="Fernandez G.E."/>
            <person name="Lomsadze A."/>
            <person name="Armour M."/>
            <person name="Olukolu B."/>
            <person name="Poorten T."/>
            <person name="Britton C."/>
            <person name="Davik J."/>
            <person name="Ashrafi H."/>
            <person name="Aiden E.L."/>
            <person name="Borodovsky M."/>
            <person name="Worthington M."/>
        </authorList>
    </citation>
    <scope>NUCLEOTIDE SEQUENCE [LARGE SCALE GENOMIC DNA]</scope>
    <source>
        <strain evidence="8">PI 553951</strain>
    </source>
</reference>
<protein>
    <recommendedName>
        <fullName evidence="7">Bifunctional inhibitor/plant lipid transfer protein/seed storage helical domain-containing protein</fullName>
    </recommendedName>
</protein>
<dbReference type="GO" id="GO:0006869">
    <property type="term" value="P:lipid transport"/>
    <property type="evidence" value="ECO:0007669"/>
    <property type="project" value="InterPro"/>
</dbReference>
<keyword evidence="9" id="KW-1185">Reference proteome</keyword>